<evidence type="ECO:0000256" key="3">
    <source>
        <dbReference type="ARBA" id="ARBA00022723"/>
    </source>
</evidence>
<dbReference type="GO" id="GO:0016874">
    <property type="term" value="F:ligase activity"/>
    <property type="evidence" value="ECO:0007669"/>
    <property type="project" value="UniProtKB-KW"/>
</dbReference>
<dbReference type="GO" id="GO:0046872">
    <property type="term" value="F:metal ion binding"/>
    <property type="evidence" value="ECO:0007669"/>
    <property type="project" value="UniProtKB-KW"/>
</dbReference>
<keyword evidence="4" id="KW-0227">DNA damage</keyword>
<sequence>MDIEKRILELREILNYHSHKYYVEDAPEISDFEYDALYRELEKLEMERPDLVTPDSPTQRIGDKPLEGFKKVVHSVQMQSLSDVFNREELLAFDRRMREA</sequence>
<evidence type="ECO:0000313" key="9">
    <source>
        <dbReference type="EMBL" id="GAE87449.1"/>
    </source>
</evidence>
<dbReference type="SUPFAM" id="SSF56091">
    <property type="entry name" value="DNA ligase/mRNA capping enzyme, catalytic domain"/>
    <property type="match status" value="1"/>
</dbReference>
<keyword evidence="5" id="KW-0862">Zinc</keyword>
<comment type="caution">
    <text evidence="9">The sequence shown here is derived from an EMBL/GenBank/DDBJ whole genome shotgun (WGS) entry which is preliminary data.</text>
</comment>
<evidence type="ECO:0000256" key="8">
    <source>
        <dbReference type="ARBA" id="ARBA00023204"/>
    </source>
</evidence>
<dbReference type="AlphaFoldDB" id="W4V400"/>
<evidence type="ECO:0000256" key="1">
    <source>
        <dbReference type="ARBA" id="ARBA00022598"/>
    </source>
</evidence>
<dbReference type="Gene3D" id="1.10.287.610">
    <property type="entry name" value="Helix hairpin bin"/>
    <property type="match status" value="1"/>
</dbReference>
<dbReference type="FunFam" id="1.10.287.610:FF:000002">
    <property type="entry name" value="DNA ligase"/>
    <property type="match status" value="1"/>
</dbReference>
<keyword evidence="1 9" id="KW-0436">Ligase</keyword>
<keyword evidence="7" id="KW-0520">NAD</keyword>
<organism evidence="9 10">
    <name type="scientific">Acetivibrio straminisolvens JCM 21531</name>
    <dbReference type="NCBI Taxonomy" id="1294263"/>
    <lineage>
        <taxon>Bacteria</taxon>
        <taxon>Bacillati</taxon>
        <taxon>Bacillota</taxon>
        <taxon>Clostridia</taxon>
        <taxon>Eubacteriales</taxon>
        <taxon>Oscillospiraceae</taxon>
        <taxon>Acetivibrio</taxon>
    </lineage>
</organism>
<keyword evidence="8" id="KW-0234">DNA repair</keyword>
<keyword evidence="6" id="KW-0460">Magnesium</keyword>
<dbReference type="Proteomes" id="UP000019109">
    <property type="component" value="Unassembled WGS sequence"/>
</dbReference>
<evidence type="ECO:0000256" key="2">
    <source>
        <dbReference type="ARBA" id="ARBA00022705"/>
    </source>
</evidence>
<gene>
    <name evidence="9" type="ORF">JCM21531_819</name>
</gene>
<evidence type="ECO:0000256" key="7">
    <source>
        <dbReference type="ARBA" id="ARBA00023027"/>
    </source>
</evidence>
<reference evidence="9" key="1">
    <citation type="journal article" date="2014" name="Genome Announc.">
        <title>Draft Genome Sequence of Clostridium straminisolvens Strain JCM 21531T, Isolated from a Cellulose-Degrading Bacterial Community.</title>
        <authorList>
            <person name="Yuki M."/>
            <person name="Oshima K."/>
            <person name="Suda W."/>
            <person name="Sakamoto M."/>
            <person name="Kitamura K."/>
            <person name="Iida T."/>
            <person name="Hattori M."/>
            <person name="Ohkuma M."/>
        </authorList>
    </citation>
    <scope>NUCLEOTIDE SEQUENCE [LARGE SCALE GENOMIC DNA]</scope>
    <source>
        <strain evidence="9">JCM 21531</strain>
    </source>
</reference>
<dbReference type="EMBL" id="BAVR01000007">
    <property type="protein sequence ID" value="GAE87449.1"/>
    <property type="molecule type" value="Genomic_DNA"/>
</dbReference>
<keyword evidence="3" id="KW-0479">Metal-binding</keyword>
<evidence type="ECO:0000313" key="10">
    <source>
        <dbReference type="Proteomes" id="UP000019109"/>
    </source>
</evidence>
<evidence type="ECO:0000256" key="4">
    <source>
        <dbReference type="ARBA" id="ARBA00022763"/>
    </source>
</evidence>
<evidence type="ECO:0000256" key="6">
    <source>
        <dbReference type="ARBA" id="ARBA00022842"/>
    </source>
</evidence>
<dbReference type="STRING" id="1294263.JCM21531_819"/>
<dbReference type="Gene3D" id="3.30.470.30">
    <property type="entry name" value="DNA ligase/mRNA capping enzyme"/>
    <property type="match status" value="1"/>
</dbReference>
<protein>
    <submittedName>
        <fullName evidence="9">DNA ligase</fullName>
    </submittedName>
</protein>
<keyword evidence="2" id="KW-0235">DNA replication</keyword>
<dbReference type="GO" id="GO:0006281">
    <property type="term" value="P:DNA repair"/>
    <property type="evidence" value="ECO:0007669"/>
    <property type="project" value="UniProtKB-KW"/>
</dbReference>
<accession>W4V400</accession>
<name>W4V400_9FIRM</name>
<dbReference type="GO" id="GO:0006260">
    <property type="term" value="P:DNA replication"/>
    <property type="evidence" value="ECO:0007669"/>
    <property type="project" value="UniProtKB-KW"/>
</dbReference>
<proteinExistence type="predicted"/>
<keyword evidence="10" id="KW-1185">Reference proteome</keyword>
<evidence type="ECO:0000256" key="5">
    <source>
        <dbReference type="ARBA" id="ARBA00022833"/>
    </source>
</evidence>